<dbReference type="Proteomes" id="UP000630353">
    <property type="component" value="Unassembled WGS sequence"/>
</dbReference>
<feature type="region of interest" description="Disordered" evidence="1">
    <location>
        <begin position="1"/>
        <end position="33"/>
    </location>
</feature>
<name>A0A918XTP9_9PROT</name>
<evidence type="ECO:0000313" key="3">
    <source>
        <dbReference type="Proteomes" id="UP000630353"/>
    </source>
</evidence>
<proteinExistence type="predicted"/>
<accession>A0A918XTP9</accession>
<evidence type="ECO:0000256" key="1">
    <source>
        <dbReference type="SAM" id="MobiDB-lite"/>
    </source>
</evidence>
<gene>
    <name evidence="2" type="ORF">GCM10017083_28630</name>
</gene>
<reference evidence="2" key="1">
    <citation type="journal article" date="2014" name="Int. J. Syst. Evol. Microbiol.">
        <title>Complete genome sequence of Corynebacterium casei LMG S-19264T (=DSM 44701T), isolated from a smear-ripened cheese.</title>
        <authorList>
            <consortium name="US DOE Joint Genome Institute (JGI-PGF)"/>
            <person name="Walter F."/>
            <person name="Albersmeier A."/>
            <person name="Kalinowski J."/>
            <person name="Ruckert C."/>
        </authorList>
    </citation>
    <scope>NUCLEOTIDE SEQUENCE</scope>
    <source>
        <strain evidence="2">KCTC 42651</strain>
    </source>
</reference>
<dbReference type="Pfam" id="PF19702">
    <property type="entry name" value="DUF6200"/>
    <property type="match status" value="1"/>
</dbReference>
<evidence type="ECO:0000313" key="2">
    <source>
        <dbReference type="EMBL" id="GHD52780.1"/>
    </source>
</evidence>
<reference evidence="2" key="2">
    <citation type="submission" date="2020-09" db="EMBL/GenBank/DDBJ databases">
        <authorList>
            <person name="Sun Q."/>
            <person name="Kim S."/>
        </authorList>
    </citation>
    <scope>NUCLEOTIDE SEQUENCE</scope>
    <source>
        <strain evidence="2">KCTC 42651</strain>
    </source>
</reference>
<dbReference type="EMBL" id="BMZS01000006">
    <property type="protein sequence ID" value="GHD52780.1"/>
    <property type="molecule type" value="Genomic_DNA"/>
</dbReference>
<organism evidence="2 3">
    <name type="scientific">Thalassobaculum fulvum</name>
    <dbReference type="NCBI Taxonomy" id="1633335"/>
    <lineage>
        <taxon>Bacteria</taxon>
        <taxon>Pseudomonadati</taxon>
        <taxon>Pseudomonadota</taxon>
        <taxon>Alphaproteobacteria</taxon>
        <taxon>Rhodospirillales</taxon>
        <taxon>Thalassobaculaceae</taxon>
        <taxon>Thalassobaculum</taxon>
    </lineage>
</organism>
<dbReference type="AlphaFoldDB" id="A0A918XTP9"/>
<protein>
    <submittedName>
        <fullName evidence="2">Uncharacterized protein</fullName>
    </submittedName>
</protein>
<sequence length="108" mass="11838">MTIAIPAGPGRNHGKDRAMSAATAEAKKEVQDQESESGIVCVLDLGEHRRKRVKKLRKGGGRLMEKVEDAVASLQEQGVLKPDAQTVVVVVREEWSLRGMLDDDDDDD</sequence>
<dbReference type="InterPro" id="IPR045680">
    <property type="entry name" value="DUF6200"/>
</dbReference>
<keyword evidence="3" id="KW-1185">Reference proteome</keyword>
<comment type="caution">
    <text evidence="2">The sequence shown here is derived from an EMBL/GenBank/DDBJ whole genome shotgun (WGS) entry which is preliminary data.</text>
</comment>